<keyword evidence="2" id="KW-0805">Transcription regulation</keyword>
<evidence type="ECO:0000256" key="2">
    <source>
        <dbReference type="ARBA" id="ARBA00023015"/>
    </source>
</evidence>
<dbReference type="InterPro" id="IPR047057">
    <property type="entry name" value="MerR_fam"/>
</dbReference>
<dbReference type="AlphaFoldDB" id="A0A561BR74"/>
<keyword evidence="8" id="KW-1185">Reference proteome</keyword>
<evidence type="ECO:0000313" key="7">
    <source>
        <dbReference type="EMBL" id="TWD81384.1"/>
    </source>
</evidence>
<keyword evidence="4" id="KW-0804">Transcription</keyword>
<dbReference type="Proteomes" id="UP000318380">
    <property type="component" value="Unassembled WGS sequence"/>
</dbReference>
<dbReference type="SMART" id="SM00422">
    <property type="entry name" value="HTH_MERR"/>
    <property type="match status" value="1"/>
</dbReference>
<dbReference type="InterPro" id="IPR000551">
    <property type="entry name" value="MerR-type_HTH_dom"/>
</dbReference>
<proteinExistence type="predicted"/>
<feature type="domain" description="HTH merR-type" evidence="6">
    <location>
        <begin position="28"/>
        <end position="96"/>
    </location>
</feature>
<accession>A0A561BR74</accession>
<dbReference type="PRINTS" id="PR00040">
    <property type="entry name" value="HTHMERR"/>
</dbReference>
<name>A0A561BR74_9ACTN</name>
<reference evidence="7 8" key="1">
    <citation type="submission" date="2019-06" db="EMBL/GenBank/DDBJ databases">
        <title>Sequencing the genomes of 1000 actinobacteria strains.</title>
        <authorList>
            <person name="Klenk H.-P."/>
        </authorList>
    </citation>
    <scope>NUCLEOTIDE SEQUENCE [LARGE SCALE GENOMIC DNA]</scope>
    <source>
        <strain evidence="7 8">DSM 24683</strain>
    </source>
</reference>
<feature type="coiled-coil region" evidence="5">
    <location>
        <begin position="111"/>
        <end position="145"/>
    </location>
</feature>
<evidence type="ECO:0000256" key="4">
    <source>
        <dbReference type="ARBA" id="ARBA00023163"/>
    </source>
</evidence>
<dbReference type="Gene3D" id="1.10.1660.10">
    <property type="match status" value="1"/>
</dbReference>
<dbReference type="EMBL" id="VIVK01000001">
    <property type="protein sequence ID" value="TWD81384.1"/>
    <property type="molecule type" value="Genomic_DNA"/>
</dbReference>
<evidence type="ECO:0000313" key="8">
    <source>
        <dbReference type="Proteomes" id="UP000318380"/>
    </source>
</evidence>
<keyword evidence="3 7" id="KW-0238">DNA-binding</keyword>
<protein>
    <submittedName>
        <fullName evidence="7">DNA-binding transcriptional MerR regulator</fullName>
    </submittedName>
</protein>
<dbReference type="PROSITE" id="PS50937">
    <property type="entry name" value="HTH_MERR_2"/>
    <property type="match status" value="1"/>
</dbReference>
<comment type="caution">
    <text evidence="7">The sequence shown here is derived from an EMBL/GenBank/DDBJ whole genome shotgun (WGS) entry which is preliminary data.</text>
</comment>
<dbReference type="GO" id="GO:0003700">
    <property type="term" value="F:DNA-binding transcription factor activity"/>
    <property type="evidence" value="ECO:0007669"/>
    <property type="project" value="InterPro"/>
</dbReference>
<evidence type="ECO:0000256" key="1">
    <source>
        <dbReference type="ARBA" id="ARBA00022491"/>
    </source>
</evidence>
<dbReference type="SUPFAM" id="SSF46955">
    <property type="entry name" value="Putative DNA-binding domain"/>
    <property type="match status" value="1"/>
</dbReference>
<dbReference type="PANTHER" id="PTHR30204">
    <property type="entry name" value="REDOX-CYCLING DRUG-SENSING TRANSCRIPTIONAL ACTIVATOR SOXR"/>
    <property type="match status" value="1"/>
</dbReference>
<dbReference type="InterPro" id="IPR009061">
    <property type="entry name" value="DNA-bd_dom_put_sf"/>
</dbReference>
<keyword evidence="1" id="KW-0678">Repressor</keyword>
<gene>
    <name evidence="7" type="ORF">FB561_2497</name>
</gene>
<evidence type="ECO:0000256" key="5">
    <source>
        <dbReference type="SAM" id="Coils"/>
    </source>
</evidence>
<dbReference type="Pfam" id="PF13411">
    <property type="entry name" value="MerR_1"/>
    <property type="match status" value="1"/>
</dbReference>
<keyword evidence="5" id="KW-0175">Coiled coil</keyword>
<dbReference type="PANTHER" id="PTHR30204:SF69">
    <property type="entry name" value="MERR-FAMILY TRANSCRIPTIONAL REGULATOR"/>
    <property type="match status" value="1"/>
</dbReference>
<sequence length="148" mass="16394">MDGVNATRDQFVVGQTSGMASSDDRREGLRIGELASRTAVSVRSLRYYEQRGLIAADRESNGYRRYALEVVDVVNNIRVLLGAGLSIDDISQFGVCIRSPDLDEAPCAAALAVYEQRLMTLRTKIEALEQLRTTLVEQTERLRAKLSA</sequence>
<evidence type="ECO:0000259" key="6">
    <source>
        <dbReference type="PROSITE" id="PS50937"/>
    </source>
</evidence>
<evidence type="ECO:0000256" key="3">
    <source>
        <dbReference type="ARBA" id="ARBA00023125"/>
    </source>
</evidence>
<organism evidence="7 8">
    <name type="scientific">Kribbella amoyensis</name>
    <dbReference type="NCBI Taxonomy" id="996641"/>
    <lineage>
        <taxon>Bacteria</taxon>
        <taxon>Bacillati</taxon>
        <taxon>Actinomycetota</taxon>
        <taxon>Actinomycetes</taxon>
        <taxon>Propionibacteriales</taxon>
        <taxon>Kribbellaceae</taxon>
        <taxon>Kribbella</taxon>
    </lineage>
</organism>
<dbReference type="GO" id="GO:0003677">
    <property type="term" value="F:DNA binding"/>
    <property type="evidence" value="ECO:0007669"/>
    <property type="project" value="UniProtKB-KW"/>
</dbReference>